<evidence type="ECO:0000256" key="1">
    <source>
        <dbReference type="ARBA" id="ARBA00010219"/>
    </source>
</evidence>
<comment type="similarity">
    <text evidence="1">Belongs to the diaminopimelate epimerase family.</text>
</comment>
<dbReference type="AlphaFoldDB" id="A0A381PIP7"/>
<reference evidence="3" key="1">
    <citation type="submission" date="2018-05" db="EMBL/GenBank/DDBJ databases">
        <authorList>
            <person name="Lanie J.A."/>
            <person name="Ng W.-L."/>
            <person name="Kazmierczak K.M."/>
            <person name="Andrzejewski T.M."/>
            <person name="Davidsen T.M."/>
            <person name="Wayne K.J."/>
            <person name="Tettelin H."/>
            <person name="Glass J.I."/>
            <person name="Rusch D."/>
            <person name="Podicherti R."/>
            <person name="Tsui H.-C.T."/>
            <person name="Winkler M.E."/>
        </authorList>
    </citation>
    <scope>NUCLEOTIDE SEQUENCE</scope>
</reference>
<organism evidence="3">
    <name type="scientific">marine metagenome</name>
    <dbReference type="NCBI Taxonomy" id="408172"/>
    <lineage>
        <taxon>unclassified sequences</taxon>
        <taxon>metagenomes</taxon>
        <taxon>ecological metagenomes</taxon>
    </lineage>
</organism>
<evidence type="ECO:0000256" key="2">
    <source>
        <dbReference type="ARBA" id="ARBA00023235"/>
    </source>
</evidence>
<protein>
    <recommendedName>
        <fullName evidence="4">Diaminopimelate epimerase</fullName>
    </recommendedName>
</protein>
<dbReference type="GO" id="GO:0005829">
    <property type="term" value="C:cytosol"/>
    <property type="evidence" value="ECO:0007669"/>
    <property type="project" value="TreeGrafter"/>
</dbReference>
<dbReference type="Gene3D" id="3.10.310.10">
    <property type="entry name" value="Diaminopimelate Epimerase, Chain A, domain 1"/>
    <property type="match status" value="2"/>
</dbReference>
<name>A0A381PIP7_9ZZZZ</name>
<dbReference type="PANTHER" id="PTHR31689">
    <property type="entry name" value="DIAMINOPIMELATE EPIMERASE, CHLOROPLASTIC"/>
    <property type="match status" value="1"/>
</dbReference>
<keyword evidence="2" id="KW-0413">Isomerase</keyword>
<dbReference type="GO" id="GO:0008837">
    <property type="term" value="F:diaminopimelate epimerase activity"/>
    <property type="evidence" value="ECO:0007669"/>
    <property type="project" value="InterPro"/>
</dbReference>
<sequence length="286" mass="30893">MEFLKYHALGNDYLVLTSGASQSAETELTAEQVRKICHRNFGLGSDGILVGEKDSPGKGFKLTIFNPDGSKAEKSGNGLRIFARSLWDRKMVNESPFQIMTSGGLVSAQVESSGKSVTVEMGRVSFQSEDIPVSGKSREVLNETLEINGEEITFSAATIGNPHCIVLNQNISAQEAGRIGPLLETHSNFPNRTNVQFLEVLNRKTIRIEIWERGAGYTLASGSSSSAAAAVAYRLGLCDAKIAVLMPGGQIDIAISDNYEITMKGSVTRIGKMILDLECLDFEIPA</sequence>
<dbReference type="NCBIfam" id="TIGR00652">
    <property type="entry name" value="DapF"/>
    <property type="match status" value="1"/>
</dbReference>
<dbReference type="SUPFAM" id="SSF54506">
    <property type="entry name" value="Diaminopimelate epimerase-like"/>
    <property type="match status" value="2"/>
</dbReference>
<accession>A0A381PIP7</accession>
<dbReference type="PANTHER" id="PTHR31689:SF0">
    <property type="entry name" value="DIAMINOPIMELATE EPIMERASE"/>
    <property type="match status" value="1"/>
</dbReference>
<evidence type="ECO:0000313" key="3">
    <source>
        <dbReference type="EMBL" id="SUZ66057.1"/>
    </source>
</evidence>
<gene>
    <name evidence="3" type="ORF">METZ01_LOCUS18911</name>
</gene>
<dbReference type="InterPro" id="IPR001653">
    <property type="entry name" value="DAP_epimerase_DapF"/>
</dbReference>
<evidence type="ECO:0008006" key="4">
    <source>
        <dbReference type="Google" id="ProtNLM"/>
    </source>
</evidence>
<dbReference type="GO" id="GO:0009089">
    <property type="term" value="P:lysine biosynthetic process via diaminopimelate"/>
    <property type="evidence" value="ECO:0007669"/>
    <property type="project" value="InterPro"/>
</dbReference>
<dbReference type="Pfam" id="PF01678">
    <property type="entry name" value="DAP_epimerase"/>
    <property type="match status" value="2"/>
</dbReference>
<dbReference type="EMBL" id="UINC01000974">
    <property type="protein sequence ID" value="SUZ66057.1"/>
    <property type="molecule type" value="Genomic_DNA"/>
</dbReference>
<proteinExistence type="inferred from homology"/>
<dbReference type="HAMAP" id="MF_00197">
    <property type="entry name" value="DAP_epimerase"/>
    <property type="match status" value="1"/>
</dbReference>